<evidence type="ECO:0000313" key="1">
    <source>
        <dbReference type="EMBL" id="CRL05826.1"/>
    </source>
</evidence>
<evidence type="ECO:0000313" key="2">
    <source>
        <dbReference type="Proteomes" id="UP000183832"/>
    </source>
</evidence>
<proteinExistence type="predicted"/>
<dbReference type="Proteomes" id="UP000183832">
    <property type="component" value="Unassembled WGS sequence"/>
</dbReference>
<dbReference type="AlphaFoldDB" id="A0A1J1J1K8"/>
<name>A0A1J1J1K8_9DIPT</name>
<gene>
    <name evidence="1" type="ORF">CLUMA_CG018853</name>
</gene>
<reference evidence="1 2" key="1">
    <citation type="submission" date="2015-04" db="EMBL/GenBank/DDBJ databases">
        <authorList>
            <person name="Syromyatnikov M.Y."/>
            <person name="Popov V.N."/>
        </authorList>
    </citation>
    <scope>NUCLEOTIDE SEQUENCE [LARGE SCALE GENOMIC DNA]</scope>
</reference>
<dbReference type="EMBL" id="CVRI01000065">
    <property type="protein sequence ID" value="CRL05826.1"/>
    <property type="molecule type" value="Genomic_DNA"/>
</dbReference>
<sequence length="106" mass="12052">MENLLKVTLSQTSSEILKQIIENREKIILTEGTLGQLQSLINLSNENIDEVKQLLMGFNDHLSNIYSILSLLLQPASPDKRQKVNSVIYTIQQSQDTIKKRIDVTN</sequence>
<accession>A0A1J1J1K8</accession>
<protein>
    <submittedName>
        <fullName evidence="1">CLUMA_CG018853, isoform A</fullName>
    </submittedName>
</protein>
<keyword evidence="2" id="KW-1185">Reference proteome</keyword>
<organism evidence="1 2">
    <name type="scientific">Clunio marinus</name>
    <dbReference type="NCBI Taxonomy" id="568069"/>
    <lineage>
        <taxon>Eukaryota</taxon>
        <taxon>Metazoa</taxon>
        <taxon>Ecdysozoa</taxon>
        <taxon>Arthropoda</taxon>
        <taxon>Hexapoda</taxon>
        <taxon>Insecta</taxon>
        <taxon>Pterygota</taxon>
        <taxon>Neoptera</taxon>
        <taxon>Endopterygota</taxon>
        <taxon>Diptera</taxon>
        <taxon>Nematocera</taxon>
        <taxon>Chironomoidea</taxon>
        <taxon>Chironomidae</taxon>
        <taxon>Clunio</taxon>
    </lineage>
</organism>